<feature type="compositionally biased region" description="Polar residues" evidence="1">
    <location>
        <begin position="69"/>
        <end position="82"/>
    </location>
</feature>
<proteinExistence type="predicted"/>
<gene>
    <name evidence="2" type="ORF">STAFG_4212</name>
</gene>
<dbReference type="AlphaFoldDB" id="S4MGR7"/>
<feature type="region of interest" description="Disordered" evidence="1">
    <location>
        <begin position="66"/>
        <end position="122"/>
    </location>
</feature>
<protein>
    <submittedName>
        <fullName evidence="2">Putative Sterol-4-alpha-carboxylate 3-dehydrogenase, decarboxylating</fullName>
    </submittedName>
</protein>
<feature type="compositionally biased region" description="Polar residues" evidence="1">
    <location>
        <begin position="217"/>
        <end position="228"/>
    </location>
</feature>
<keyword evidence="3" id="KW-1185">Reference proteome</keyword>
<dbReference type="EMBL" id="AOPY01001447">
    <property type="protein sequence ID" value="EPJ38718.1"/>
    <property type="molecule type" value="Genomic_DNA"/>
</dbReference>
<evidence type="ECO:0000313" key="3">
    <source>
        <dbReference type="Proteomes" id="UP000015001"/>
    </source>
</evidence>
<comment type="caution">
    <text evidence="2">The sequence shown here is derived from an EMBL/GenBank/DDBJ whole genome shotgun (WGS) entry which is preliminary data.</text>
</comment>
<feature type="region of interest" description="Disordered" evidence="1">
    <location>
        <begin position="167"/>
        <end position="228"/>
    </location>
</feature>
<evidence type="ECO:0000256" key="1">
    <source>
        <dbReference type="SAM" id="MobiDB-lite"/>
    </source>
</evidence>
<feature type="compositionally biased region" description="Low complexity" evidence="1">
    <location>
        <begin position="167"/>
        <end position="181"/>
    </location>
</feature>
<accession>S4MGR7</accession>
<feature type="region of interest" description="Disordered" evidence="1">
    <location>
        <begin position="1"/>
        <end position="51"/>
    </location>
</feature>
<evidence type="ECO:0000313" key="2">
    <source>
        <dbReference type="EMBL" id="EPJ38718.1"/>
    </source>
</evidence>
<dbReference type="HOGENOM" id="CLU_1214215_0_0_11"/>
<reference evidence="2 3" key="1">
    <citation type="submission" date="2013-02" db="EMBL/GenBank/DDBJ databases">
        <title>Draft Genome Sequence of Streptomyces afghaniensis, Which Produces Compounds of the Julimycin B-Complex.</title>
        <authorList>
            <person name="Gruening B.A."/>
            <person name="Praeg A."/>
            <person name="Erxleben A."/>
            <person name="Guenther S."/>
            <person name="Fiedler H.-P."/>
            <person name="Goodfellow M."/>
            <person name="Mueller M."/>
        </authorList>
    </citation>
    <scope>NUCLEOTIDE SEQUENCE [LARGE SCALE GENOMIC DNA]</scope>
    <source>
        <strain evidence="2 3">772</strain>
    </source>
</reference>
<organism evidence="2 3">
    <name type="scientific">Streptomyces afghaniensis 772</name>
    <dbReference type="NCBI Taxonomy" id="1283301"/>
    <lineage>
        <taxon>Bacteria</taxon>
        <taxon>Bacillati</taxon>
        <taxon>Actinomycetota</taxon>
        <taxon>Actinomycetes</taxon>
        <taxon>Kitasatosporales</taxon>
        <taxon>Streptomycetaceae</taxon>
        <taxon>Streptomyces</taxon>
    </lineage>
</organism>
<feature type="compositionally biased region" description="Polar residues" evidence="1">
    <location>
        <begin position="112"/>
        <end position="122"/>
    </location>
</feature>
<feature type="region of interest" description="Disordered" evidence="1">
    <location>
        <begin position="136"/>
        <end position="155"/>
    </location>
</feature>
<name>S4MGR7_9ACTN</name>
<dbReference type="PATRIC" id="fig|1283301.3.peg.4185"/>
<dbReference type="Proteomes" id="UP000015001">
    <property type="component" value="Unassembled WGS sequence"/>
</dbReference>
<feature type="compositionally biased region" description="Polar residues" evidence="1">
    <location>
        <begin position="37"/>
        <end position="47"/>
    </location>
</feature>
<feature type="compositionally biased region" description="Low complexity" evidence="1">
    <location>
        <begin position="11"/>
        <end position="23"/>
    </location>
</feature>
<feature type="compositionally biased region" description="Low complexity" evidence="1">
    <location>
        <begin position="91"/>
        <end position="107"/>
    </location>
</feature>
<sequence length="228" mass="23638">MPRWWRASGFPAARSRAVATSTAAPPPGSSRRVRTAPSRSGTLTGSGWPTWCTPPSCAGDRAAAATARPSVSTSIIDWSASQPVRVVADNSPSSHSSPGTTHRSPSPYTRCGRSTTPPASRTCRSAAARVRLVADAGAVGTSPGRTPRKGPRPYTAAVLTYTIRRTPARTASSTRARVPRSLTASTVSASPPIRVAQCTRTSVPAQVPRREGGSPRSPWTNVTGSAAG</sequence>